<dbReference type="OrthoDB" id="10063284at2759"/>
<proteinExistence type="predicted"/>
<dbReference type="Proteomes" id="UP000801492">
    <property type="component" value="Unassembled WGS sequence"/>
</dbReference>
<organism evidence="1 2">
    <name type="scientific">Ignelater luminosus</name>
    <name type="common">Cucubano</name>
    <name type="synonym">Pyrophorus luminosus</name>
    <dbReference type="NCBI Taxonomy" id="2038154"/>
    <lineage>
        <taxon>Eukaryota</taxon>
        <taxon>Metazoa</taxon>
        <taxon>Ecdysozoa</taxon>
        <taxon>Arthropoda</taxon>
        <taxon>Hexapoda</taxon>
        <taxon>Insecta</taxon>
        <taxon>Pterygota</taxon>
        <taxon>Neoptera</taxon>
        <taxon>Endopterygota</taxon>
        <taxon>Coleoptera</taxon>
        <taxon>Polyphaga</taxon>
        <taxon>Elateriformia</taxon>
        <taxon>Elateroidea</taxon>
        <taxon>Elateridae</taxon>
        <taxon>Agrypninae</taxon>
        <taxon>Pyrophorini</taxon>
        <taxon>Ignelater</taxon>
    </lineage>
</organism>
<evidence type="ECO:0000313" key="2">
    <source>
        <dbReference type="Proteomes" id="UP000801492"/>
    </source>
</evidence>
<gene>
    <name evidence="1" type="ORF">ILUMI_14944</name>
</gene>
<dbReference type="EMBL" id="VTPC01035966">
    <property type="protein sequence ID" value="KAF2891229.1"/>
    <property type="molecule type" value="Genomic_DNA"/>
</dbReference>
<evidence type="ECO:0000313" key="1">
    <source>
        <dbReference type="EMBL" id="KAF2891229.1"/>
    </source>
</evidence>
<reference evidence="1" key="1">
    <citation type="submission" date="2019-08" db="EMBL/GenBank/DDBJ databases">
        <title>The genome of the North American firefly Photinus pyralis.</title>
        <authorList>
            <consortium name="Photinus pyralis genome working group"/>
            <person name="Fallon T.R."/>
            <person name="Sander Lower S.E."/>
            <person name="Weng J.-K."/>
        </authorList>
    </citation>
    <scope>NUCLEOTIDE SEQUENCE</scope>
    <source>
        <strain evidence="1">TRF0915ILg1</strain>
        <tissue evidence="1">Whole body</tissue>
    </source>
</reference>
<protein>
    <submittedName>
        <fullName evidence="1">Uncharacterized protein</fullName>
    </submittedName>
</protein>
<accession>A0A8K0CRH2</accession>
<sequence>MTEIGKGKTLKRHEVLKTLESIKDDCTEKLVTRNEATGILLNLEKQKTAVMAVVWNVFLERINKVNVQIQTSIVDLITVIDFNESLCKFFVDERRNFKYFEEKAMELSVSKQYTKDMEKRQSKRKKNYDETPDEKMRLTASDTFRVNTFLVFMDRLVSELEIRQKAYNRFNEKF</sequence>
<comment type="caution">
    <text evidence="1">The sequence shown here is derived from an EMBL/GenBank/DDBJ whole genome shotgun (WGS) entry which is preliminary data.</text>
</comment>
<dbReference type="AlphaFoldDB" id="A0A8K0CRH2"/>
<name>A0A8K0CRH2_IGNLU</name>
<keyword evidence="2" id="KW-1185">Reference proteome</keyword>